<keyword evidence="2" id="KW-1185">Reference proteome</keyword>
<dbReference type="RefSeq" id="WP_306086405.1">
    <property type="nucleotide sequence ID" value="NZ_CP120992.1"/>
</dbReference>
<evidence type="ECO:0000313" key="2">
    <source>
        <dbReference type="Proteomes" id="UP001229952"/>
    </source>
</evidence>
<evidence type="ECO:0000313" key="1">
    <source>
        <dbReference type="EMBL" id="WLQ39878.1"/>
    </source>
</evidence>
<accession>A0ABY9HZ60</accession>
<dbReference type="Proteomes" id="UP001229952">
    <property type="component" value="Chromosome"/>
</dbReference>
<organism evidence="1 2">
    <name type="scientific">Streptomyces laculatispora</name>
    <dbReference type="NCBI Taxonomy" id="887464"/>
    <lineage>
        <taxon>Bacteria</taxon>
        <taxon>Bacillati</taxon>
        <taxon>Actinomycetota</taxon>
        <taxon>Actinomycetes</taxon>
        <taxon>Kitasatosporales</taxon>
        <taxon>Streptomycetaceae</taxon>
        <taxon>Streptomyces</taxon>
    </lineage>
</organism>
<gene>
    <name evidence="1" type="ORF">P8A22_07540</name>
</gene>
<dbReference type="EMBL" id="CP120992">
    <property type="protein sequence ID" value="WLQ39878.1"/>
    <property type="molecule type" value="Genomic_DNA"/>
</dbReference>
<sequence length="92" mass="9908">MGVVIQRRLVSDVVGELLEQPSDSPHQTTSSYGTPQQLITTDHFAGQPQRTVTVVCHKRADLPTAVGRLRRPRAQAACVGTDTFIGTAALPE</sequence>
<protein>
    <submittedName>
        <fullName evidence="1">Uncharacterized protein</fullName>
    </submittedName>
</protein>
<name>A0ABY9HZ60_9ACTN</name>
<reference evidence="1 2" key="1">
    <citation type="submission" date="2023-03" db="EMBL/GenBank/DDBJ databases">
        <title>Isolation and description of six Streptomyces strains from soil environments, able to metabolize different microbial glucans.</title>
        <authorList>
            <person name="Widen T."/>
            <person name="Larsbrink J."/>
        </authorList>
    </citation>
    <scope>NUCLEOTIDE SEQUENCE [LARGE SCALE GENOMIC DNA]</scope>
    <source>
        <strain evidence="1 2">Mut2</strain>
    </source>
</reference>
<proteinExistence type="predicted"/>